<evidence type="ECO:0000256" key="1">
    <source>
        <dbReference type="SAM" id="Phobius"/>
    </source>
</evidence>
<keyword evidence="1" id="KW-1133">Transmembrane helix</keyword>
<feature type="transmembrane region" description="Helical" evidence="1">
    <location>
        <begin position="12"/>
        <end position="31"/>
    </location>
</feature>
<dbReference type="STRING" id="100884.GCA_000269565_01512"/>
<comment type="caution">
    <text evidence="2">The sequence shown here is derived from an EMBL/GenBank/DDBJ whole genome shotgun (WGS) entry which is preliminary data.</text>
</comment>
<reference evidence="2 3" key="1">
    <citation type="submission" date="2010-12" db="EMBL/GenBank/DDBJ databases">
        <title>The Genome Sequence of Coprobacillus sp. strain 29_1.</title>
        <authorList>
            <consortium name="The Broad Institute Genome Sequencing Platform"/>
            <person name="Earl A."/>
            <person name="Ward D."/>
            <person name="Feldgarden M."/>
            <person name="Gevers D."/>
            <person name="Daigneault M."/>
            <person name="Sibley C.D."/>
            <person name="White A."/>
            <person name="Strauss J."/>
            <person name="Allen-Vercoe E."/>
            <person name="Young S.K."/>
            <person name="Zeng Q."/>
            <person name="Gargeya S."/>
            <person name="Fitzgerald M."/>
            <person name="Haas B."/>
            <person name="Abouelleil A."/>
            <person name="Alvarado L."/>
            <person name="Arachchi H.M."/>
            <person name="Berlin A."/>
            <person name="Brown A."/>
            <person name="Chapman S.B."/>
            <person name="Chen Z."/>
            <person name="Dunbar C."/>
            <person name="Freedman E."/>
            <person name="Gearin G."/>
            <person name="Gellesch M."/>
            <person name="Goldberg J."/>
            <person name="Griggs A."/>
            <person name="Gujja S."/>
            <person name="Heilman E."/>
            <person name="Heiman D."/>
            <person name="Howarth C."/>
            <person name="Larson L."/>
            <person name="Lui A."/>
            <person name="MacDonald P.J.P."/>
            <person name="Mehta T."/>
            <person name="Montmayeur A."/>
            <person name="Murphy C."/>
            <person name="Neiman D."/>
            <person name="Pearson M."/>
            <person name="Priest M."/>
            <person name="Roberts A."/>
            <person name="Saif S."/>
            <person name="Shea T."/>
            <person name="Shenoy N."/>
            <person name="Sisk P."/>
            <person name="Stolte C."/>
            <person name="Sykes S."/>
            <person name="White J."/>
            <person name="Yandava C."/>
            <person name="Nusbaum C."/>
            <person name="Birren B."/>
        </authorList>
    </citation>
    <scope>NUCLEOTIDE SEQUENCE [LARGE SCALE GENOMIC DNA]</scope>
    <source>
        <strain evidence="2 3">29_1</strain>
    </source>
</reference>
<protein>
    <submittedName>
        <fullName evidence="2">Uncharacterized protein</fullName>
    </submittedName>
</protein>
<dbReference type="Proteomes" id="UP000003157">
    <property type="component" value="Unassembled WGS sequence"/>
</dbReference>
<sequence>MDYMKKITRQAQVLIFAIMIVIFLIAAFLLFKPTSEEKKVTQSDQYSISLVAENQKIVSTYINAISKEQSSSAYKEFKIELEKGTKIGNYSLSKNQVFSKYIKPEGPDGKEILSSQSKEVVTHYAYSMLLIGDIQEKTNLKTKEKSYEIINARITYDKVPMVLLSDANSVSLANKKKTKEKIMNLQDFINTLKDIDKRNKVISW</sequence>
<dbReference type="EMBL" id="ADKX01000001">
    <property type="protein sequence ID" value="EFW06651.1"/>
    <property type="molecule type" value="Genomic_DNA"/>
</dbReference>
<accession>E7G600</accession>
<evidence type="ECO:0000313" key="2">
    <source>
        <dbReference type="EMBL" id="EFW06651.1"/>
    </source>
</evidence>
<proteinExistence type="predicted"/>
<name>E7G600_9FIRM</name>
<dbReference type="AlphaFoldDB" id="E7G600"/>
<keyword evidence="1" id="KW-0472">Membrane</keyword>
<keyword evidence="1" id="KW-0812">Transmembrane</keyword>
<keyword evidence="3" id="KW-1185">Reference proteome</keyword>
<evidence type="ECO:0000313" key="3">
    <source>
        <dbReference type="Proteomes" id="UP000003157"/>
    </source>
</evidence>
<gene>
    <name evidence="2" type="ORF">HMPREF9488_00188</name>
</gene>
<organism evidence="2 3">
    <name type="scientific">Coprobacillus cateniformis</name>
    <dbReference type="NCBI Taxonomy" id="100884"/>
    <lineage>
        <taxon>Bacteria</taxon>
        <taxon>Bacillati</taxon>
        <taxon>Bacillota</taxon>
        <taxon>Erysipelotrichia</taxon>
        <taxon>Erysipelotrichales</taxon>
        <taxon>Coprobacillaceae</taxon>
        <taxon>Coprobacillus</taxon>
    </lineage>
</organism>
<dbReference type="eggNOG" id="ENOG5033504">
    <property type="taxonomic scope" value="Bacteria"/>
</dbReference>
<dbReference type="HOGENOM" id="CLU_1341374_0_0_9"/>